<keyword evidence="2" id="KW-1133">Transmembrane helix</keyword>
<dbReference type="RefSeq" id="WP_399644037.1">
    <property type="nucleotide sequence ID" value="NZ_JBITYG010000001.1"/>
</dbReference>
<dbReference type="Pfam" id="PF09586">
    <property type="entry name" value="YfhO"/>
    <property type="match status" value="1"/>
</dbReference>
<feature type="transmembrane region" description="Helical" evidence="2">
    <location>
        <begin position="466"/>
        <end position="485"/>
    </location>
</feature>
<evidence type="ECO:0000256" key="2">
    <source>
        <dbReference type="SAM" id="Phobius"/>
    </source>
</evidence>
<keyword evidence="2" id="KW-0472">Membrane</keyword>
<comment type="caution">
    <text evidence="3">The sequence shown here is derived from an EMBL/GenBank/DDBJ whole genome shotgun (WGS) entry which is preliminary data.</text>
</comment>
<evidence type="ECO:0000313" key="3">
    <source>
        <dbReference type="EMBL" id="MFI9099588.1"/>
    </source>
</evidence>
<dbReference type="Proteomes" id="UP001614394">
    <property type="component" value="Unassembled WGS sequence"/>
</dbReference>
<keyword evidence="2" id="KW-0812">Transmembrane</keyword>
<accession>A0ABW8C0F7</accession>
<reference evidence="3 4" key="1">
    <citation type="submission" date="2024-10" db="EMBL/GenBank/DDBJ databases">
        <title>The Natural Products Discovery Center: Release of the First 8490 Sequenced Strains for Exploring Actinobacteria Biosynthetic Diversity.</title>
        <authorList>
            <person name="Kalkreuter E."/>
            <person name="Kautsar S.A."/>
            <person name="Yang D."/>
            <person name="Bader C.D."/>
            <person name="Teijaro C.N."/>
            <person name="Fluegel L."/>
            <person name="Davis C.M."/>
            <person name="Simpson J.R."/>
            <person name="Lauterbach L."/>
            <person name="Steele A.D."/>
            <person name="Gui C."/>
            <person name="Meng S."/>
            <person name="Li G."/>
            <person name="Viehrig K."/>
            <person name="Ye F."/>
            <person name="Su P."/>
            <person name="Kiefer A.F."/>
            <person name="Nichols A."/>
            <person name="Cepeda A.J."/>
            <person name="Yan W."/>
            <person name="Fan B."/>
            <person name="Jiang Y."/>
            <person name="Adhikari A."/>
            <person name="Zheng C.-J."/>
            <person name="Schuster L."/>
            <person name="Cowan T.M."/>
            <person name="Smanski M.J."/>
            <person name="Chevrette M.G."/>
            <person name="De Carvalho L.P.S."/>
            <person name="Shen B."/>
        </authorList>
    </citation>
    <scope>NUCLEOTIDE SEQUENCE [LARGE SCALE GENOMIC DNA]</scope>
    <source>
        <strain evidence="3 4">NPDC053399</strain>
    </source>
</reference>
<feature type="transmembrane region" description="Helical" evidence="2">
    <location>
        <begin position="234"/>
        <end position="254"/>
    </location>
</feature>
<sequence length="888" mass="92868">MPTKEAALKGAGDSATSDAGDTSDTSTTTGTGDRGTAPAPHIRRRATALAALITALAFCVGDAVATTFPFGRHSRSVSDLGNQFVPFHAHLWDLLHGRADGGLLVNWQSGYGSSFLPDFGTYLSSPFALLVGLFPRDEIDLAVYVITVLKMASAGAAMAFLLLTLRKGRWWTAGTLGASYALCGWSMAEASYNLMWLDGLIAFPLLCLVGEWALTNRRPVLGPLVVALAWTANFYTAYMATIGAALVLLLRLLLGREDVRRKLAVLGRAVLATLLGIGLAAPLILVVFKATKLAHPGRVNEFAPAAMPDVLARLLPGTYTFGTPAVWVGTAALLLALTLPFNAAVARRERAGWSALVLIVLLSMQWKPTHLAWHAFATPNGSSYRQTFVLCGVLVIAGWLSLAQGVPRLKPLLGGVGLLVLVTAIGSTSIVTESWTVPLLALSLTAVLGSLVLLRSVEARRLTARWAPVLAAALLVGAQVAESAVSEASYDKARLGRLDDYGPWSQRQDVQSAAVSRSDGWPAYRTDPGLWQTVGNDPLVVGGQGAQYYSSLTSEVWASTLTALGGGYSSRGRSPRSIDGPVTDAIFSVGARLHSNQDPFRHPLRGPYTTTVSVSRADVPPLVTVRPAGGPRSYGDNTFRNQEALLGAGVYTVPRVDIRDADGTVPKLTLTGQYGVRAREAGKSGPTQLLRAHCPAGSEVFLSVPDFAGQGGLRGVSDGVRFDARPPQNRATVQPMGTVPASGDVRVDLIALGAGVLPKEPIGCLDPVKLAARVAELKATGATRVSVSGSRLTAELPAGSTGVAVIAAPAIEGWSCSTGGGAARPAGNHLGLLSVPLDGTSRTISCDFTPPGLTAGSAVGGAAALGLFALAGYRWWSRRRRHDAAAAA</sequence>
<feature type="transmembrane region" description="Helical" evidence="2">
    <location>
        <begin position="266"/>
        <end position="288"/>
    </location>
</feature>
<evidence type="ECO:0000313" key="4">
    <source>
        <dbReference type="Proteomes" id="UP001614394"/>
    </source>
</evidence>
<feature type="transmembrane region" description="Helical" evidence="2">
    <location>
        <begin position="319"/>
        <end position="339"/>
    </location>
</feature>
<feature type="transmembrane region" description="Helical" evidence="2">
    <location>
        <begin position="437"/>
        <end position="454"/>
    </location>
</feature>
<name>A0ABW8C0F7_9ACTN</name>
<feature type="region of interest" description="Disordered" evidence="1">
    <location>
        <begin position="1"/>
        <end position="40"/>
    </location>
</feature>
<feature type="transmembrane region" description="Helical" evidence="2">
    <location>
        <begin position="387"/>
        <end position="405"/>
    </location>
</feature>
<feature type="transmembrane region" description="Helical" evidence="2">
    <location>
        <begin position="412"/>
        <end position="431"/>
    </location>
</feature>
<protein>
    <submittedName>
        <fullName evidence="3">YfhO family protein</fullName>
    </submittedName>
</protein>
<dbReference type="PANTHER" id="PTHR38454:SF1">
    <property type="entry name" value="INTEGRAL MEMBRANE PROTEIN"/>
    <property type="match status" value="1"/>
</dbReference>
<feature type="transmembrane region" description="Helical" evidence="2">
    <location>
        <begin position="351"/>
        <end position="367"/>
    </location>
</feature>
<feature type="transmembrane region" description="Helical" evidence="2">
    <location>
        <begin position="852"/>
        <end position="873"/>
    </location>
</feature>
<feature type="transmembrane region" description="Helical" evidence="2">
    <location>
        <begin position="141"/>
        <end position="164"/>
    </location>
</feature>
<gene>
    <name evidence="3" type="ORF">ACIGXA_03615</name>
</gene>
<evidence type="ECO:0000256" key="1">
    <source>
        <dbReference type="SAM" id="MobiDB-lite"/>
    </source>
</evidence>
<proteinExistence type="predicted"/>
<dbReference type="InterPro" id="IPR018580">
    <property type="entry name" value="Uncharacterised_YfhO"/>
</dbReference>
<feature type="compositionally biased region" description="Low complexity" evidence="1">
    <location>
        <begin position="10"/>
        <end position="37"/>
    </location>
</feature>
<feature type="transmembrane region" description="Helical" evidence="2">
    <location>
        <begin position="48"/>
        <end position="70"/>
    </location>
</feature>
<organism evidence="3 4">
    <name type="scientific">Streptomyces fildesensis</name>
    <dbReference type="NCBI Taxonomy" id="375757"/>
    <lineage>
        <taxon>Bacteria</taxon>
        <taxon>Bacillati</taxon>
        <taxon>Actinomycetota</taxon>
        <taxon>Actinomycetes</taxon>
        <taxon>Kitasatosporales</taxon>
        <taxon>Streptomycetaceae</taxon>
        <taxon>Streptomyces</taxon>
    </lineage>
</organism>
<keyword evidence="4" id="KW-1185">Reference proteome</keyword>
<feature type="transmembrane region" description="Helical" evidence="2">
    <location>
        <begin position="195"/>
        <end position="214"/>
    </location>
</feature>
<dbReference type="EMBL" id="JBITYG010000001">
    <property type="protein sequence ID" value="MFI9099588.1"/>
    <property type="molecule type" value="Genomic_DNA"/>
</dbReference>
<dbReference type="PANTHER" id="PTHR38454">
    <property type="entry name" value="INTEGRAL MEMBRANE PROTEIN-RELATED"/>
    <property type="match status" value="1"/>
</dbReference>